<evidence type="ECO:0000256" key="1">
    <source>
        <dbReference type="ARBA" id="ARBA00022670"/>
    </source>
</evidence>
<organism evidence="4 5">
    <name type="scientific">Dictyobacter vulcani</name>
    <dbReference type="NCBI Taxonomy" id="2607529"/>
    <lineage>
        <taxon>Bacteria</taxon>
        <taxon>Bacillati</taxon>
        <taxon>Chloroflexota</taxon>
        <taxon>Ktedonobacteria</taxon>
        <taxon>Ktedonobacterales</taxon>
        <taxon>Dictyobacteraceae</taxon>
        <taxon>Dictyobacter</taxon>
    </lineage>
</organism>
<dbReference type="GO" id="GO:0008233">
    <property type="term" value="F:peptidase activity"/>
    <property type="evidence" value="ECO:0007669"/>
    <property type="project" value="UniProtKB-KW"/>
</dbReference>
<keyword evidence="1" id="KW-0645">Protease</keyword>
<dbReference type="EMBL" id="BKZW01000004">
    <property type="protein sequence ID" value="GER91851.1"/>
    <property type="molecule type" value="Genomic_DNA"/>
</dbReference>
<name>A0A5J4KZF6_9CHLR</name>
<keyword evidence="3" id="KW-0378">Hydrolase</keyword>
<dbReference type="GO" id="GO:0046872">
    <property type="term" value="F:metal ion binding"/>
    <property type="evidence" value="ECO:0007669"/>
    <property type="project" value="UniProtKB-KW"/>
</dbReference>
<evidence type="ECO:0000313" key="5">
    <source>
        <dbReference type="Proteomes" id="UP000326912"/>
    </source>
</evidence>
<keyword evidence="2" id="KW-0479">Metal-binding</keyword>
<dbReference type="Gene3D" id="3.30.70.360">
    <property type="match status" value="1"/>
</dbReference>
<sequence length="97" mass="10049">MVVVADGGNDRVGEPILTTSLRGMASVVVEVRSLKGQLHSGGFGGPTPDALVALIRILSTLHDDNGSIAILDSRASPGMVVRCRKKCSAMSLASCQE</sequence>
<dbReference type="PANTHER" id="PTHR43270">
    <property type="entry name" value="BETA-ALA-HIS DIPEPTIDASE"/>
    <property type="match status" value="1"/>
</dbReference>
<dbReference type="InterPro" id="IPR051458">
    <property type="entry name" value="Cyt/Met_Dipeptidase"/>
</dbReference>
<dbReference type="GO" id="GO:0006508">
    <property type="term" value="P:proteolysis"/>
    <property type="evidence" value="ECO:0007669"/>
    <property type="project" value="UniProtKB-KW"/>
</dbReference>
<reference evidence="4 5" key="1">
    <citation type="submission" date="2019-10" db="EMBL/GenBank/DDBJ databases">
        <title>Dictyobacter vulcani sp. nov., within the class Ktedonobacteria, isolated from soil of volcanic Mt. Zao.</title>
        <authorList>
            <person name="Zheng Y."/>
            <person name="Wang C.M."/>
            <person name="Sakai Y."/>
            <person name="Abe K."/>
            <person name="Yokota A."/>
            <person name="Yabe S."/>
        </authorList>
    </citation>
    <scope>NUCLEOTIDE SEQUENCE [LARGE SCALE GENOMIC DNA]</scope>
    <source>
        <strain evidence="4 5">W12</strain>
    </source>
</reference>
<evidence type="ECO:0000313" key="4">
    <source>
        <dbReference type="EMBL" id="GER91851.1"/>
    </source>
</evidence>
<evidence type="ECO:0000256" key="2">
    <source>
        <dbReference type="ARBA" id="ARBA00022723"/>
    </source>
</evidence>
<evidence type="ECO:0000256" key="3">
    <source>
        <dbReference type="ARBA" id="ARBA00022801"/>
    </source>
</evidence>
<proteinExistence type="predicted"/>
<dbReference type="PANTHER" id="PTHR43270:SF12">
    <property type="entry name" value="SUCCINYL-DIAMINOPIMELATE DESUCCINYLASE"/>
    <property type="match status" value="1"/>
</dbReference>
<gene>
    <name evidence="4" type="ORF">KDW_60130</name>
</gene>
<dbReference type="AlphaFoldDB" id="A0A5J4KZF6"/>
<accession>A0A5J4KZF6</accession>
<dbReference type="Gene3D" id="3.40.630.10">
    <property type="entry name" value="Zn peptidases"/>
    <property type="match status" value="1"/>
</dbReference>
<dbReference type="Proteomes" id="UP000326912">
    <property type="component" value="Unassembled WGS sequence"/>
</dbReference>
<protein>
    <submittedName>
        <fullName evidence="4">Uncharacterized protein</fullName>
    </submittedName>
</protein>
<keyword evidence="5" id="KW-1185">Reference proteome</keyword>
<comment type="caution">
    <text evidence="4">The sequence shown here is derived from an EMBL/GenBank/DDBJ whole genome shotgun (WGS) entry which is preliminary data.</text>
</comment>